<feature type="domain" description="Acylphosphatase-like" evidence="4">
    <location>
        <begin position="14"/>
        <end position="85"/>
    </location>
</feature>
<feature type="compositionally biased region" description="Polar residues" evidence="3">
    <location>
        <begin position="9"/>
        <end position="19"/>
    </location>
</feature>
<comment type="similarity">
    <text evidence="2">Belongs to the acylphosphatase family.</text>
</comment>
<evidence type="ECO:0000256" key="2">
    <source>
        <dbReference type="RuleBase" id="RU004168"/>
    </source>
</evidence>
<evidence type="ECO:0000313" key="6">
    <source>
        <dbReference type="Proteomes" id="UP000053961"/>
    </source>
</evidence>
<dbReference type="InterPro" id="IPR020456">
    <property type="entry name" value="Acylphosphatase"/>
</dbReference>
<dbReference type="InterPro" id="IPR001792">
    <property type="entry name" value="Acylphosphatase-like_dom"/>
</dbReference>
<dbReference type="PATRIC" id="fig|301375.6.peg.469"/>
<evidence type="ECO:0000256" key="1">
    <source>
        <dbReference type="PROSITE-ProRule" id="PRU00520"/>
    </source>
</evidence>
<comment type="caution">
    <text evidence="1">Lacks conserved residue(s) required for the propagation of feature annotation.</text>
</comment>
<dbReference type="PANTHER" id="PTHR47268:SF4">
    <property type="entry name" value="ACYLPHOSPHATASE"/>
    <property type="match status" value="1"/>
</dbReference>
<feature type="region of interest" description="Disordered" evidence="3">
    <location>
        <begin position="1"/>
        <end position="25"/>
    </location>
</feature>
<reference evidence="6" key="1">
    <citation type="journal article" date="2015" name="MBio">
        <title>Genome-Resolved Metagenomic Analysis Reveals Roles for Candidate Phyla and Other Microbial Community Members in Biogeochemical Transformations in Oil Reservoirs.</title>
        <authorList>
            <person name="Hu P."/>
            <person name="Tom L."/>
            <person name="Singh A."/>
            <person name="Thomas B.C."/>
            <person name="Baker B.J."/>
            <person name="Piceno Y.M."/>
            <person name="Andersen G.L."/>
            <person name="Banfield J.F."/>
        </authorList>
    </citation>
    <scope>NUCLEOTIDE SEQUENCE [LARGE SCALE GENOMIC DNA]</scope>
</reference>
<dbReference type="PROSITE" id="PS51160">
    <property type="entry name" value="ACYLPHOSPHATASE_3"/>
    <property type="match status" value="1"/>
</dbReference>
<evidence type="ECO:0000313" key="5">
    <source>
        <dbReference type="EMBL" id="KUK93991.1"/>
    </source>
</evidence>
<proteinExistence type="inferred from homology"/>
<dbReference type="InterPro" id="IPR036046">
    <property type="entry name" value="Acylphosphatase-like_dom_sf"/>
</dbReference>
<sequence length="204" mass="23250">MPQALRGSPSPSGPRTETIAQDLGLSGTVENQKPYDVRIVAEGEEEALHAFVEGLKVERGPIRVRDLLVRWSEATGEFPYFQILRGDWQEELVERFDVSAWLLYRSIEIGEENLALGRENVAIGRENLAIGKMMLDKQDQMLDKQETTISILRNIKEDTSEIGAIKEEVSAARYEARREREEIISTLKSGSLEEKYEELSREIR</sequence>
<dbReference type="Proteomes" id="UP000053961">
    <property type="component" value="Unassembled WGS sequence"/>
</dbReference>
<accession>A0A101IF03</accession>
<dbReference type="AlphaFoldDB" id="A0A101IF03"/>
<gene>
    <name evidence="5" type="ORF">XE07_2255</name>
</gene>
<dbReference type="SUPFAM" id="SSF54975">
    <property type="entry name" value="Acylphosphatase/BLUF domain-like"/>
    <property type="match status" value="1"/>
</dbReference>
<name>A0A101IF03_9EURY</name>
<comment type="caution">
    <text evidence="5">The sequence shown here is derived from an EMBL/GenBank/DDBJ whole genome shotgun (WGS) entry which is preliminary data.</text>
</comment>
<dbReference type="EMBL" id="LGHB01000065">
    <property type="protein sequence ID" value="KUK93991.1"/>
    <property type="molecule type" value="Genomic_DNA"/>
</dbReference>
<organism evidence="5 6">
    <name type="scientific">Methanothrix harundinacea</name>
    <dbReference type="NCBI Taxonomy" id="301375"/>
    <lineage>
        <taxon>Archaea</taxon>
        <taxon>Methanobacteriati</taxon>
        <taxon>Methanobacteriota</taxon>
        <taxon>Stenosarchaea group</taxon>
        <taxon>Methanomicrobia</taxon>
        <taxon>Methanotrichales</taxon>
        <taxon>Methanotrichaceae</taxon>
        <taxon>Methanothrix</taxon>
    </lineage>
</organism>
<protein>
    <submittedName>
        <fullName evidence="5">Acylphosphatases-like protein</fullName>
    </submittedName>
</protein>
<dbReference type="Gene3D" id="3.30.70.100">
    <property type="match status" value="1"/>
</dbReference>
<evidence type="ECO:0000259" key="4">
    <source>
        <dbReference type="PROSITE" id="PS51160"/>
    </source>
</evidence>
<dbReference type="PANTHER" id="PTHR47268">
    <property type="entry name" value="ACYLPHOSPHATASE"/>
    <property type="match status" value="1"/>
</dbReference>
<dbReference type="Pfam" id="PF00708">
    <property type="entry name" value="Acylphosphatase"/>
    <property type="match status" value="1"/>
</dbReference>
<evidence type="ECO:0000256" key="3">
    <source>
        <dbReference type="SAM" id="MobiDB-lite"/>
    </source>
</evidence>
<dbReference type="GO" id="GO:0003998">
    <property type="term" value="F:acylphosphatase activity"/>
    <property type="evidence" value="ECO:0007669"/>
    <property type="project" value="InterPro"/>
</dbReference>